<proteinExistence type="predicted"/>
<name>A0A5J4P9E7_9ZZZZ</name>
<protein>
    <submittedName>
        <fullName evidence="1">Uncharacterized protein</fullName>
    </submittedName>
</protein>
<organism evidence="1">
    <name type="scientific">termite gut metagenome</name>
    <dbReference type="NCBI Taxonomy" id="433724"/>
    <lineage>
        <taxon>unclassified sequences</taxon>
        <taxon>metagenomes</taxon>
        <taxon>organismal metagenomes</taxon>
    </lineage>
</organism>
<reference evidence="1" key="1">
    <citation type="submission" date="2019-03" db="EMBL/GenBank/DDBJ databases">
        <title>Single cell metagenomics reveals metabolic interactions within the superorganism composed of flagellate Streblomastix strix and complex community of Bacteroidetes bacteria on its surface.</title>
        <authorList>
            <person name="Treitli S.C."/>
            <person name="Kolisko M."/>
            <person name="Husnik F."/>
            <person name="Keeling P."/>
            <person name="Hampl V."/>
        </authorList>
    </citation>
    <scope>NUCLEOTIDE SEQUENCE</scope>
    <source>
        <strain evidence="1">STM</strain>
    </source>
</reference>
<comment type="caution">
    <text evidence="1">The sequence shown here is derived from an EMBL/GenBank/DDBJ whole genome shotgun (WGS) entry which is preliminary data.</text>
</comment>
<dbReference type="EMBL" id="SNRY01010769">
    <property type="protein sequence ID" value="KAA6305351.1"/>
    <property type="molecule type" value="Genomic_DNA"/>
</dbReference>
<dbReference type="AlphaFoldDB" id="A0A5J4P9E7"/>
<feature type="non-terminal residue" evidence="1">
    <location>
        <position position="111"/>
    </location>
</feature>
<sequence length="111" mass="12656">MKKLISLFLFFVVTLLLSAQNSGIYHPLDTQNPVFFDGKHIFYQGKKIILSEKAFFVDGQLPDGEVAKYPYVFNSFGEAVKHLIDGTETEPMTLYLAPYVYWVDDPDDPTV</sequence>
<evidence type="ECO:0000313" key="1">
    <source>
        <dbReference type="EMBL" id="KAA6305351.1"/>
    </source>
</evidence>
<accession>A0A5J4P9E7</accession>
<gene>
    <name evidence="1" type="ORF">EZS27_042997</name>
</gene>